<organism evidence="3 4">
    <name type="scientific">Tritonibacter horizontis</name>
    <dbReference type="NCBI Taxonomy" id="1768241"/>
    <lineage>
        <taxon>Bacteria</taxon>
        <taxon>Pseudomonadati</taxon>
        <taxon>Pseudomonadota</taxon>
        <taxon>Alphaproteobacteria</taxon>
        <taxon>Rhodobacterales</taxon>
        <taxon>Paracoccaceae</taxon>
        <taxon>Tritonibacter</taxon>
    </lineage>
</organism>
<protein>
    <submittedName>
        <fullName evidence="3">Manganese-dependent 2,3-dihydroxybiphenyl 1,2-dioxygenase</fullName>
        <ecNumber evidence="3">1.13.11.39</ecNumber>
    </submittedName>
</protein>
<dbReference type="SUPFAM" id="SSF54593">
    <property type="entry name" value="Glyoxalase/Bleomycin resistance protein/Dihydroxybiphenyl dioxygenase"/>
    <property type="match status" value="1"/>
</dbReference>
<evidence type="ECO:0000313" key="4">
    <source>
        <dbReference type="Proteomes" id="UP000068382"/>
    </source>
</evidence>
<dbReference type="InterPro" id="IPR029068">
    <property type="entry name" value="Glyas_Bleomycin-R_OHBP_Dase"/>
</dbReference>
<feature type="domain" description="VOC" evidence="2">
    <location>
        <begin position="166"/>
        <end position="281"/>
    </location>
</feature>
<name>A0A132BQV4_9RHOB</name>
<dbReference type="Pfam" id="PF00903">
    <property type="entry name" value="Glyoxalase"/>
    <property type="match status" value="2"/>
</dbReference>
<evidence type="ECO:0000259" key="2">
    <source>
        <dbReference type="PROSITE" id="PS51819"/>
    </source>
</evidence>
<dbReference type="PROSITE" id="PS51819">
    <property type="entry name" value="VOC"/>
    <property type="match status" value="2"/>
</dbReference>
<keyword evidence="1" id="KW-0479">Metal-binding</keyword>
<keyword evidence="3" id="KW-0560">Oxidoreductase</keyword>
<dbReference type="GO" id="GO:0046872">
    <property type="term" value="F:metal ion binding"/>
    <property type="evidence" value="ECO:0007669"/>
    <property type="project" value="UniProtKB-KW"/>
</dbReference>
<reference evidence="3 4" key="1">
    <citation type="submission" date="2015-12" db="EMBL/GenBank/DDBJ databases">
        <title>Genome sequence of the marine Rhodobacteraceae strain O3.65, Candidatus Tritonibacter horizontis.</title>
        <authorList>
            <person name="Poehlein A."/>
            <person name="Giebel H.A."/>
            <person name="Voget S."/>
            <person name="Brinkhoff T."/>
        </authorList>
    </citation>
    <scope>NUCLEOTIDE SEQUENCE [LARGE SCALE GENOMIC DNA]</scope>
    <source>
        <strain evidence="3 4">O3.65</strain>
    </source>
</reference>
<dbReference type="RefSeq" id="WP_068248655.1">
    <property type="nucleotide sequence ID" value="NZ_LPUY01000135.1"/>
</dbReference>
<dbReference type="OrthoDB" id="9803142at2"/>
<dbReference type="GO" id="GO:0004493">
    <property type="term" value="F:methylmalonyl-CoA epimerase activity"/>
    <property type="evidence" value="ECO:0007669"/>
    <property type="project" value="TreeGrafter"/>
</dbReference>
<evidence type="ECO:0000256" key="1">
    <source>
        <dbReference type="ARBA" id="ARBA00022723"/>
    </source>
</evidence>
<dbReference type="EMBL" id="LPUY01000135">
    <property type="protein sequence ID" value="KUP90771.1"/>
    <property type="molecule type" value="Genomic_DNA"/>
</dbReference>
<dbReference type="AlphaFoldDB" id="A0A132BQV4"/>
<gene>
    <name evidence="3" type="primary">bphC_2</name>
    <name evidence="3" type="ORF">TRIHO_43160</name>
</gene>
<dbReference type="PANTHER" id="PTHR43048:SF3">
    <property type="entry name" value="METHYLMALONYL-COA EPIMERASE, MITOCHONDRIAL"/>
    <property type="match status" value="1"/>
</dbReference>
<dbReference type="PANTHER" id="PTHR43048">
    <property type="entry name" value="METHYLMALONYL-COA EPIMERASE"/>
    <property type="match status" value="1"/>
</dbReference>
<dbReference type="GO" id="GO:0046491">
    <property type="term" value="P:L-methylmalonyl-CoA metabolic process"/>
    <property type="evidence" value="ECO:0007669"/>
    <property type="project" value="TreeGrafter"/>
</dbReference>
<dbReference type="InterPro" id="IPR037523">
    <property type="entry name" value="VOC_core"/>
</dbReference>
<dbReference type="InterPro" id="IPR004360">
    <property type="entry name" value="Glyas_Fos-R_dOase_dom"/>
</dbReference>
<keyword evidence="3" id="KW-0223">Dioxygenase</keyword>
<comment type="caution">
    <text evidence="3">The sequence shown here is derived from an EMBL/GenBank/DDBJ whole genome shotgun (WGS) entry which is preliminary data.</text>
</comment>
<dbReference type="Proteomes" id="UP000068382">
    <property type="component" value="Unassembled WGS sequence"/>
</dbReference>
<keyword evidence="4" id="KW-1185">Reference proteome</keyword>
<dbReference type="InterPro" id="IPR051785">
    <property type="entry name" value="MMCE/EMCE_epimerase"/>
</dbReference>
<evidence type="ECO:0000313" key="3">
    <source>
        <dbReference type="EMBL" id="KUP90771.1"/>
    </source>
</evidence>
<dbReference type="PATRIC" id="fig|1768241.3.peg.4510"/>
<sequence length="322" mass="35629">MTAITGKVQITKRPGELGIHSMDSFNLIVPDLGQAQSFYQSFGLDVREEGQGLGLYTVGSDHRWASLTEGGRKKLNHLSFAVFEEDFAPMRRRIEAAGTRIMDVPSYHEQTTEGFWISDPFGMMIEIKVAPKSSPCEKAPFLTRSVPAGQMGAVQRSQAPKVEPTRLAHLLVFTPSVPDSLAFYARTLGLRLSDRSGDGICFMHGIHGSDHHLIAFAKSDAPGLHHCSWDVSDINQIGTGAMQMADKGYSEGWGLGRHVLGSNYFHYVKDPWGSYSEYSADIDYIPVDHDWDAGDYPAEDSIYLWGPDIPADFVHNYESDPA</sequence>
<dbReference type="Gene3D" id="3.10.180.10">
    <property type="entry name" value="2,3-Dihydroxybiphenyl 1,2-Dioxygenase, domain 1"/>
    <property type="match status" value="2"/>
</dbReference>
<accession>A0A132BQV4</accession>
<proteinExistence type="predicted"/>
<dbReference type="GO" id="GO:0018583">
    <property type="term" value="F:biphenyl-2,3-diol 1,2-dioxygenase activity"/>
    <property type="evidence" value="ECO:0007669"/>
    <property type="project" value="UniProtKB-EC"/>
</dbReference>
<feature type="domain" description="VOC" evidence="2">
    <location>
        <begin position="21"/>
        <end position="130"/>
    </location>
</feature>
<dbReference type="EC" id="1.13.11.39" evidence="3"/>